<evidence type="ECO:0000313" key="6">
    <source>
        <dbReference type="EMBL" id="EST44326.1"/>
    </source>
</evidence>
<dbReference type="InterPro" id="IPR022669">
    <property type="entry name" value="Ribosomal_uL2_C"/>
</dbReference>
<dbReference type="EMBL" id="AUWU02000017">
    <property type="protein sequence ID" value="KAH0569395.1"/>
    <property type="molecule type" value="Genomic_DNA"/>
</dbReference>
<evidence type="ECO:0000256" key="3">
    <source>
        <dbReference type="ARBA" id="ARBA00023274"/>
    </source>
</evidence>
<dbReference type="SUPFAM" id="SSF50249">
    <property type="entry name" value="Nucleic acid-binding proteins"/>
    <property type="match status" value="1"/>
</dbReference>
<dbReference type="Pfam" id="PF03947">
    <property type="entry name" value="Ribosomal_L2_C"/>
    <property type="match status" value="1"/>
</dbReference>
<dbReference type="InterPro" id="IPR023672">
    <property type="entry name" value="Ribosomal_uL2_arc_euk"/>
</dbReference>
<evidence type="ECO:0000313" key="7">
    <source>
        <dbReference type="EMBL" id="KAH0569395.1"/>
    </source>
</evidence>
<keyword evidence="9" id="KW-1185">Reference proteome</keyword>
<dbReference type="NCBIfam" id="NF007180">
    <property type="entry name" value="PRK09612.1"/>
    <property type="match status" value="1"/>
</dbReference>
<dbReference type="FunFam" id="2.40.50.140:FF:000020">
    <property type="entry name" value="60S ribosomal protein L2"/>
    <property type="match status" value="1"/>
</dbReference>
<dbReference type="FunFam" id="4.10.950.10:FF:000002">
    <property type="entry name" value="60S ribosomal protein L2"/>
    <property type="match status" value="1"/>
</dbReference>
<evidence type="ECO:0000256" key="1">
    <source>
        <dbReference type="ARBA" id="ARBA00005636"/>
    </source>
</evidence>
<dbReference type="Proteomes" id="UP000018208">
    <property type="component" value="Unassembled WGS sequence"/>
</dbReference>
<evidence type="ECO:0000256" key="2">
    <source>
        <dbReference type="ARBA" id="ARBA00022980"/>
    </source>
</evidence>
<dbReference type="Gene3D" id="2.40.50.140">
    <property type="entry name" value="Nucleic acid-binding proteins"/>
    <property type="match status" value="1"/>
</dbReference>
<comment type="similarity">
    <text evidence="1">Belongs to the universal ribosomal protein uL2 family.</text>
</comment>
<dbReference type="InterPro" id="IPR014726">
    <property type="entry name" value="Ribosomal_uL2_dom3"/>
</dbReference>
<dbReference type="PANTHER" id="PTHR13691:SF16">
    <property type="entry name" value="LARGE RIBOSOMAL SUBUNIT PROTEIN UL2"/>
    <property type="match status" value="1"/>
</dbReference>
<dbReference type="GO" id="GO:0002181">
    <property type="term" value="P:cytoplasmic translation"/>
    <property type="evidence" value="ECO:0007669"/>
    <property type="project" value="TreeGrafter"/>
</dbReference>
<keyword evidence="3" id="KW-0687">Ribonucleoprotein</keyword>
<dbReference type="EMBL" id="KI546119">
    <property type="protein sequence ID" value="EST44326.1"/>
    <property type="molecule type" value="Genomic_DNA"/>
</dbReference>
<dbReference type="SMART" id="SM01382">
    <property type="entry name" value="Ribosomal_L2_C"/>
    <property type="match status" value="1"/>
</dbReference>
<dbReference type="Pfam" id="PF00181">
    <property type="entry name" value="Ribosomal_L2_N"/>
    <property type="match status" value="1"/>
</dbReference>
<dbReference type="AlphaFoldDB" id="V6LKR5"/>
<feature type="domain" description="Large ribosomal subunit protein uL2 C-terminal" evidence="4">
    <location>
        <begin position="95"/>
        <end position="230"/>
    </location>
</feature>
<dbReference type="InterPro" id="IPR022666">
    <property type="entry name" value="Ribosomal_uL2_RNA-bd_dom"/>
</dbReference>
<evidence type="ECO:0000259" key="4">
    <source>
        <dbReference type="SMART" id="SM01382"/>
    </source>
</evidence>
<dbReference type="SUPFAM" id="SSF50104">
    <property type="entry name" value="Translation proteins SH3-like domain"/>
    <property type="match status" value="1"/>
</dbReference>
<dbReference type="InterPro" id="IPR014722">
    <property type="entry name" value="Rib_uL2_dom2"/>
</dbReference>
<reference evidence="7" key="2">
    <citation type="submission" date="2020-12" db="EMBL/GenBank/DDBJ databases">
        <title>New Spironucleus salmonicida genome in near-complete chromosomes.</title>
        <authorList>
            <person name="Xu F."/>
            <person name="Kurt Z."/>
            <person name="Jimenez-Gonzalez A."/>
            <person name="Astvaldsson A."/>
            <person name="Andersson J.O."/>
            <person name="Svard S.G."/>
        </authorList>
    </citation>
    <scope>NUCLEOTIDE SEQUENCE</scope>
    <source>
        <strain evidence="7">ATCC 50377</strain>
    </source>
</reference>
<dbReference type="PANTHER" id="PTHR13691">
    <property type="entry name" value="RIBOSOMAL PROTEIN L2"/>
    <property type="match status" value="1"/>
</dbReference>
<dbReference type="GO" id="GO:0022625">
    <property type="term" value="C:cytosolic large ribosomal subunit"/>
    <property type="evidence" value="ECO:0007669"/>
    <property type="project" value="TreeGrafter"/>
</dbReference>
<organism evidence="6">
    <name type="scientific">Spironucleus salmonicida</name>
    <dbReference type="NCBI Taxonomy" id="348837"/>
    <lineage>
        <taxon>Eukaryota</taxon>
        <taxon>Metamonada</taxon>
        <taxon>Diplomonadida</taxon>
        <taxon>Hexamitidae</taxon>
        <taxon>Hexamitinae</taxon>
        <taxon>Spironucleus</taxon>
    </lineage>
</organism>
<sequence>MGRRIHQQRMGRGGIFRAHRGSVGPAAFRSIDYVERHGFMRGVITDIVHDKGRGAPIAKVQFKSCRKFERETENFIATEGMYTGQNVYCGATAEIAIGNVLPIGRIPEGTYISNVEEKGGDRGALARASGCYCLVISHNKESGQTRIKLPSGNKKVIPSSSRACVGIVAGGGRIDKPLLKAGNAYYKHKAKRNNWPRITCVGMNPVDHPFGGGNHKHIGTPGTRSRRLVPGQKCGLIAARRTGVAGGKRV</sequence>
<dbReference type="GO" id="GO:0003723">
    <property type="term" value="F:RNA binding"/>
    <property type="evidence" value="ECO:0007669"/>
    <property type="project" value="InterPro"/>
</dbReference>
<keyword evidence="2 6" id="KW-0689">Ribosomal protein</keyword>
<proteinExistence type="inferred from homology"/>
<dbReference type="InterPro" id="IPR002171">
    <property type="entry name" value="Ribosomal_uL2"/>
</dbReference>
<dbReference type="VEuPathDB" id="GiardiaDB:SS50377_28732"/>
<dbReference type="Gene3D" id="4.10.950.10">
    <property type="entry name" value="Ribosomal protein L2, domain 3"/>
    <property type="match status" value="1"/>
</dbReference>
<dbReference type="PIRSF" id="PIRSF002158">
    <property type="entry name" value="Ribosomal_L2"/>
    <property type="match status" value="1"/>
</dbReference>
<dbReference type="FunFam" id="2.30.30.30:FF:000006">
    <property type="entry name" value="60S ribosomal protein L8"/>
    <property type="match status" value="1"/>
</dbReference>
<dbReference type="SMART" id="SM01383">
    <property type="entry name" value="Ribosomal_L2"/>
    <property type="match status" value="1"/>
</dbReference>
<evidence type="ECO:0000313" key="9">
    <source>
        <dbReference type="Proteomes" id="UP000018208"/>
    </source>
</evidence>
<dbReference type="Gene3D" id="2.30.30.30">
    <property type="match status" value="1"/>
</dbReference>
<feature type="domain" description="Large ribosomal subunit protein uL2 RNA-binding" evidence="5">
    <location>
        <begin position="11"/>
        <end position="89"/>
    </location>
</feature>
<protein>
    <submittedName>
        <fullName evidence="6">Ribosomal protein L2</fullName>
    </submittedName>
</protein>
<reference evidence="6 7" key="1">
    <citation type="journal article" date="2014" name="PLoS Genet.">
        <title>The Genome of Spironucleus salmonicida Highlights a Fish Pathogen Adapted to Fluctuating Environments.</title>
        <authorList>
            <person name="Xu F."/>
            <person name="Jerlstrom-Hultqvist J."/>
            <person name="Einarsson E."/>
            <person name="Astvaldsson A."/>
            <person name="Svard S.G."/>
            <person name="Andersson J.O."/>
        </authorList>
    </citation>
    <scope>NUCLEOTIDE SEQUENCE</scope>
    <source>
        <strain evidence="7">ATCC 50377</strain>
    </source>
</reference>
<evidence type="ECO:0000259" key="5">
    <source>
        <dbReference type="SMART" id="SM01383"/>
    </source>
</evidence>
<name>V6LKR5_9EUKA</name>
<dbReference type="InterPro" id="IPR008991">
    <property type="entry name" value="Translation_prot_SH3-like_sf"/>
</dbReference>
<dbReference type="OrthoDB" id="10267824at2759"/>
<dbReference type="InterPro" id="IPR012340">
    <property type="entry name" value="NA-bd_OB-fold"/>
</dbReference>
<accession>V6LKR5</accession>
<dbReference type="GO" id="GO:0003735">
    <property type="term" value="F:structural constituent of ribosome"/>
    <property type="evidence" value="ECO:0007669"/>
    <property type="project" value="InterPro"/>
</dbReference>
<dbReference type="VEuPathDB" id="GiardiaDB:SS50377_27244"/>
<evidence type="ECO:0000313" key="8">
    <source>
        <dbReference type="EMBL" id="KAH0570951.1"/>
    </source>
</evidence>
<dbReference type="EMBL" id="AUWU02000007">
    <property type="protein sequence ID" value="KAH0570951.1"/>
    <property type="molecule type" value="Genomic_DNA"/>
</dbReference>
<gene>
    <name evidence="6" type="ORF">SS50377_15865</name>
    <name evidence="8" type="ORF">SS50377_27244</name>
    <name evidence="7" type="ORF">SS50377_28732</name>
</gene>